<dbReference type="Gene3D" id="2.120.10.100">
    <property type="entry name" value="Apyrase"/>
    <property type="match status" value="1"/>
</dbReference>
<dbReference type="GO" id="GO:0045134">
    <property type="term" value="F:UDP phosphatase activity"/>
    <property type="evidence" value="ECO:0007669"/>
    <property type="project" value="TreeGrafter"/>
</dbReference>
<keyword evidence="4 6" id="KW-0106">Calcium</keyword>
<keyword evidence="7" id="KW-0812">Transmembrane</keyword>
<feature type="binding site" evidence="6">
    <location>
        <position position="251"/>
    </location>
    <ligand>
        <name>Ca(2+)</name>
        <dbReference type="ChEBI" id="CHEBI:29108"/>
    </ligand>
</feature>
<dbReference type="EMBL" id="PYSW02000013">
    <property type="protein sequence ID" value="KAG2387360.1"/>
    <property type="molecule type" value="Genomic_DNA"/>
</dbReference>
<name>A0AA88GUW7_NAELO</name>
<dbReference type="PANTHER" id="PTHR13023">
    <property type="entry name" value="APYRASE"/>
    <property type="match status" value="1"/>
</dbReference>
<evidence type="ECO:0000256" key="6">
    <source>
        <dbReference type="PIRSR" id="PIRSR609283-1"/>
    </source>
</evidence>
<feature type="binding site" evidence="6">
    <location>
        <position position="393"/>
    </location>
    <ligand>
        <name>Ca(2+)</name>
        <dbReference type="ChEBI" id="CHEBI:29108"/>
    </ligand>
</feature>
<protein>
    <recommendedName>
        <fullName evidence="10">Apyrase</fullName>
    </recommendedName>
</protein>
<evidence type="ECO:0000256" key="5">
    <source>
        <dbReference type="ARBA" id="ARBA00025738"/>
    </source>
</evidence>
<accession>A0AA88GUW7</accession>
<dbReference type="Pfam" id="PF06079">
    <property type="entry name" value="Apyrase"/>
    <property type="match status" value="1"/>
</dbReference>
<evidence type="ECO:0000256" key="1">
    <source>
        <dbReference type="ARBA" id="ARBA00001913"/>
    </source>
</evidence>
<dbReference type="Proteomes" id="UP000816034">
    <property type="component" value="Unassembled WGS sequence"/>
</dbReference>
<comment type="caution">
    <text evidence="8">The sequence shown here is derived from an EMBL/GenBank/DDBJ whole genome shotgun (WGS) entry which is preliminary data.</text>
</comment>
<gene>
    <name evidence="8" type="ORF">C9374_001692</name>
</gene>
<keyword evidence="7" id="KW-0472">Membrane</keyword>
<proteinExistence type="inferred from homology"/>
<dbReference type="AlphaFoldDB" id="A0AA88GUW7"/>
<evidence type="ECO:0008006" key="10">
    <source>
        <dbReference type="Google" id="ProtNLM"/>
    </source>
</evidence>
<dbReference type="InterPro" id="IPR036258">
    <property type="entry name" value="Apyrase_sf"/>
</dbReference>
<keyword evidence="2 6" id="KW-0479">Metal-binding</keyword>
<evidence type="ECO:0000313" key="9">
    <source>
        <dbReference type="Proteomes" id="UP000816034"/>
    </source>
</evidence>
<dbReference type="RefSeq" id="XP_044551352.1">
    <property type="nucleotide sequence ID" value="XM_044691027.1"/>
</dbReference>
<comment type="cofactor">
    <cofactor evidence="1 6">
        <name>Ca(2+)</name>
        <dbReference type="ChEBI" id="CHEBI:29108"/>
    </cofactor>
</comment>
<feature type="binding site" evidence="6">
    <location>
        <position position="181"/>
    </location>
    <ligand>
        <name>Ca(2+)</name>
        <dbReference type="ChEBI" id="CHEBI:29108"/>
    </ligand>
</feature>
<keyword evidence="9" id="KW-1185">Reference proteome</keyword>
<feature type="transmembrane region" description="Helical" evidence="7">
    <location>
        <begin position="12"/>
        <end position="29"/>
    </location>
</feature>
<evidence type="ECO:0000313" key="8">
    <source>
        <dbReference type="EMBL" id="KAG2387360.1"/>
    </source>
</evidence>
<feature type="binding site" evidence="6">
    <location>
        <position position="132"/>
    </location>
    <ligand>
        <name>Ca(2+)</name>
        <dbReference type="ChEBI" id="CHEBI:29108"/>
    </ligand>
</feature>
<dbReference type="GO" id="GO:0005509">
    <property type="term" value="F:calcium ion binding"/>
    <property type="evidence" value="ECO:0007669"/>
    <property type="project" value="InterPro"/>
</dbReference>
<keyword evidence="3" id="KW-0378">Hydrolase</keyword>
<evidence type="ECO:0000256" key="7">
    <source>
        <dbReference type="SAM" id="Phobius"/>
    </source>
</evidence>
<dbReference type="GO" id="GO:0030166">
    <property type="term" value="P:proteoglycan biosynthetic process"/>
    <property type="evidence" value="ECO:0007669"/>
    <property type="project" value="TreeGrafter"/>
</dbReference>
<reference evidence="8 9" key="1">
    <citation type="journal article" date="2018" name="BMC Genomics">
        <title>The genome of Naegleria lovaniensis, the basis for a comparative approach to unravel pathogenicity factors of the human pathogenic amoeba N. fowleri.</title>
        <authorList>
            <person name="Liechti N."/>
            <person name="Schurch N."/>
            <person name="Bruggmann R."/>
            <person name="Wittwer M."/>
        </authorList>
    </citation>
    <scope>NUCLEOTIDE SEQUENCE [LARGE SCALE GENOMIC DNA]</scope>
    <source>
        <strain evidence="8 9">ATCC 30569</strain>
    </source>
</reference>
<evidence type="ECO:0000256" key="4">
    <source>
        <dbReference type="ARBA" id="ARBA00022837"/>
    </source>
</evidence>
<dbReference type="PANTHER" id="PTHR13023:SF3">
    <property type="entry name" value="SOLUBLE CALCIUM-ACTIVATED NUCLEOTIDASE 1"/>
    <property type="match status" value="1"/>
</dbReference>
<evidence type="ECO:0000256" key="3">
    <source>
        <dbReference type="ARBA" id="ARBA00022801"/>
    </source>
</evidence>
<dbReference type="GeneID" id="68094148"/>
<dbReference type="GO" id="GO:0004382">
    <property type="term" value="F:GDP phosphatase activity"/>
    <property type="evidence" value="ECO:0007669"/>
    <property type="project" value="TreeGrafter"/>
</dbReference>
<sequence>MCAGGLGEFTSPIAMMLMALGAIFSAMFYHHLASLRTESFANTIQPSSSYYKDLYTPKIYKSEPNEYNFVMIADLDKDSKYPNEFKWRSYVLRGLIKRNISTGKYSIQFNETESKFEIQSLLSRKNRSMELSTLSLWRGTFYATCDFTGIVYEIDMQRERAYPRHVLYSGDGHTKIPLKAEWSTVGPDDRLYIGSIGKEWVAQGQALNRHCEWVKVIDRSYYHPISVDWGDVYAKLRQAVNATAPGYLIHEAVFYDKFLKEWIFLPRRHSVGTPYSEEADEYLGSNLMIRMDIDLQQVKKVVKIGKKSPNSDEMYENFLDTRFGFTDLARITKTGSRHHYIATRVIEMSHPQNSQPAVATYLTIFDEDGVILLDSPTGFVEMPDSLAHGEKYEGIEVFE</sequence>
<evidence type="ECO:0000256" key="2">
    <source>
        <dbReference type="ARBA" id="ARBA00022723"/>
    </source>
</evidence>
<dbReference type="InterPro" id="IPR009283">
    <property type="entry name" value="Apyrase"/>
</dbReference>
<comment type="similarity">
    <text evidence="5">Belongs to the apyrase family.</text>
</comment>
<dbReference type="SUPFAM" id="SSF101887">
    <property type="entry name" value="Apyrase"/>
    <property type="match status" value="1"/>
</dbReference>
<keyword evidence="7" id="KW-1133">Transmembrane helix</keyword>
<organism evidence="8 9">
    <name type="scientific">Naegleria lovaniensis</name>
    <name type="common">Amoeba</name>
    <dbReference type="NCBI Taxonomy" id="51637"/>
    <lineage>
        <taxon>Eukaryota</taxon>
        <taxon>Discoba</taxon>
        <taxon>Heterolobosea</taxon>
        <taxon>Tetramitia</taxon>
        <taxon>Eutetramitia</taxon>
        <taxon>Vahlkampfiidae</taxon>
        <taxon>Naegleria</taxon>
    </lineage>
</organism>